<evidence type="ECO:0000313" key="3">
    <source>
        <dbReference type="EMBL" id="CAE7270325.1"/>
    </source>
</evidence>
<feature type="region of interest" description="Disordered" evidence="1">
    <location>
        <begin position="53"/>
        <end position="74"/>
    </location>
</feature>
<feature type="transmembrane region" description="Helical" evidence="2">
    <location>
        <begin position="170"/>
        <end position="189"/>
    </location>
</feature>
<feature type="transmembrane region" description="Helical" evidence="2">
    <location>
        <begin position="210"/>
        <end position="235"/>
    </location>
</feature>
<name>A0A812N2S4_9DINO</name>
<evidence type="ECO:0000256" key="2">
    <source>
        <dbReference type="SAM" id="Phobius"/>
    </source>
</evidence>
<evidence type="ECO:0000313" key="4">
    <source>
        <dbReference type="Proteomes" id="UP000601435"/>
    </source>
</evidence>
<feature type="transmembrane region" description="Helical" evidence="2">
    <location>
        <begin position="241"/>
        <end position="263"/>
    </location>
</feature>
<gene>
    <name evidence="3" type="primary">Scn11a</name>
    <name evidence="3" type="ORF">SNEC2469_LOCUS6460</name>
</gene>
<comment type="caution">
    <text evidence="3">The sequence shown here is derived from an EMBL/GenBank/DDBJ whole genome shotgun (WGS) entry which is preliminary data.</text>
</comment>
<keyword evidence="2" id="KW-1133">Transmembrane helix</keyword>
<reference evidence="3" key="1">
    <citation type="submission" date="2021-02" db="EMBL/GenBank/DDBJ databases">
        <authorList>
            <person name="Dougan E. K."/>
            <person name="Rhodes N."/>
            <person name="Thang M."/>
            <person name="Chan C."/>
        </authorList>
    </citation>
    <scope>NUCLEOTIDE SEQUENCE</scope>
</reference>
<keyword evidence="4" id="KW-1185">Reference proteome</keyword>
<keyword evidence="2" id="KW-0472">Membrane</keyword>
<evidence type="ECO:0000256" key="1">
    <source>
        <dbReference type="SAM" id="MobiDB-lite"/>
    </source>
</evidence>
<organism evidence="3 4">
    <name type="scientific">Symbiodinium necroappetens</name>
    <dbReference type="NCBI Taxonomy" id="1628268"/>
    <lineage>
        <taxon>Eukaryota</taxon>
        <taxon>Sar</taxon>
        <taxon>Alveolata</taxon>
        <taxon>Dinophyceae</taxon>
        <taxon>Suessiales</taxon>
        <taxon>Symbiodiniaceae</taxon>
        <taxon>Symbiodinium</taxon>
    </lineage>
</organism>
<keyword evidence="2" id="KW-0812">Transmembrane</keyword>
<protein>
    <submittedName>
        <fullName evidence="3">Scn11a protein</fullName>
    </submittedName>
</protein>
<sequence>MRPGGSILHSGARPHRMQWRALHSFMADVSFFPAESSSPAIPRMSESCVSDTSSEASDLSFGDSSDSLEEDSETSETARLGSWFRLTSLDKRPSRSSRRCHQSGPRLTWRQALPDCAFAIFQLLLLVPALFPEFLSLSDGSEFCDDVVEARKEHLGDDINGIAPGMRFSVLVYSFSALVNIAANLFISLRMRLTFASASGQSKMLSTEASVCSVLSLSWLLAGLSAASCAATWCFPGLRGIHLGLALNVITSPLLLLLVAAFIRSVKLRLKLLEVGYGKPLGAPPG</sequence>
<dbReference type="AlphaFoldDB" id="A0A812N2S4"/>
<proteinExistence type="predicted"/>
<dbReference type="EMBL" id="CAJNJA010011319">
    <property type="protein sequence ID" value="CAE7270325.1"/>
    <property type="molecule type" value="Genomic_DNA"/>
</dbReference>
<accession>A0A812N2S4</accession>
<dbReference type="Proteomes" id="UP000601435">
    <property type="component" value="Unassembled WGS sequence"/>
</dbReference>